<accession>A0A2V3J5G0</accession>
<evidence type="ECO:0000313" key="3">
    <source>
        <dbReference type="EMBL" id="PXF49237.1"/>
    </source>
</evidence>
<evidence type="ECO:0000256" key="1">
    <source>
        <dbReference type="SAM" id="MobiDB-lite"/>
    </source>
</evidence>
<feature type="transmembrane region" description="Helical" evidence="2">
    <location>
        <begin position="98"/>
        <end position="121"/>
    </location>
</feature>
<comment type="caution">
    <text evidence="3">The sequence shown here is derived from an EMBL/GenBank/DDBJ whole genome shotgun (WGS) entry which is preliminary data.</text>
</comment>
<keyword evidence="2" id="KW-1133">Transmembrane helix</keyword>
<reference evidence="3 4" key="1">
    <citation type="journal article" date="2018" name="Mol. Biol. Evol.">
        <title>Analysis of the draft genome of the red seaweed Gracilariopsis chorda provides insights into genome size evolution in Rhodophyta.</title>
        <authorList>
            <person name="Lee J."/>
            <person name="Yang E.C."/>
            <person name="Graf L."/>
            <person name="Yang J.H."/>
            <person name="Qiu H."/>
            <person name="Zel Zion U."/>
            <person name="Chan C.X."/>
            <person name="Stephens T.G."/>
            <person name="Weber A.P.M."/>
            <person name="Boo G.H."/>
            <person name="Boo S.M."/>
            <person name="Kim K.M."/>
            <person name="Shin Y."/>
            <person name="Jung M."/>
            <person name="Lee S.J."/>
            <person name="Yim H.S."/>
            <person name="Lee J.H."/>
            <person name="Bhattacharya D."/>
            <person name="Yoon H.S."/>
        </authorList>
    </citation>
    <scope>NUCLEOTIDE SEQUENCE [LARGE SCALE GENOMIC DNA]</scope>
    <source>
        <strain evidence="3 4">SKKU-2015</strain>
        <tissue evidence="3">Whole body</tissue>
    </source>
</reference>
<keyword evidence="4" id="KW-1185">Reference proteome</keyword>
<name>A0A2V3J5G0_9FLOR</name>
<protein>
    <submittedName>
        <fullName evidence="3">Uncharacterized protein</fullName>
    </submittedName>
</protein>
<feature type="compositionally biased region" description="Basic residues" evidence="1">
    <location>
        <begin position="295"/>
        <end position="305"/>
    </location>
</feature>
<organism evidence="3 4">
    <name type="scientific">Gracilariopsis chorda</name>
    <dbReference type="NCBI Taxonomy" id="448386"/>
    <lineage>
        <taxon>Eukaryota</taxon>
        <taxon>Rhodophyta</taxon>
        <taxon>Florideophyceae</taxon>
        <taxon>Rhodymeniophycidae</taxon>
        <taxon>Gracilariales</taxon>
        <taxon>Gracilariaceae</taxon>
        <taxon>Gracilariopsis</taxon>
    </lineage>
</organism>
<evidence type="ECO:0000313" key="4">
    <source>
        <dbReference type="Proteomes" id="UP000247409"/>
    </source>
</evidence>
<keyword evidence="2" id="KW-0472">Membrane</keyword>
<gene>
    <name evidence="3" type="ORF">BWQ96_01026</name>
</gene>
<dbReference type="OrthoDB" id="10009287at2759"/>
<sequence length="305" mass="34556">MRTRSSRLRMFTDAIAANIMPAYEAEQLLHQAPAQDSRPGARRRTTSASDTQSNPFESTPSPLSYNRHVPPPQFELHSPSSNAPSSDVMMRNIVMGTALLVAMLMFMHAAVYVAIFVVGVLTPAWRTFKCMEGRPDSDVLVQLVDDDDYDDQVIDVDNMHLRHENGQQTMHNWHAYWVLFALLFTTDSLLIRLILPTILPTTLYNTILFALLSWMTRNKAANSAFVYGAFVRPTLLKVENFVDDAAAKAMFHMDRASQQLVLGVHEVITPLVKQLEQAATSTAAQMQQHHQIDRPRRRHSSRNQR</sequence>
<evidence type="ECO:0000256" key="2">
    <source>
        <dbReference type="SAM" id="Phobius"/>
    </source>
</evidence>
<dbReference type="AlphaFoldDB" id="A0A2V3J5G0"/>
<feature type="region of interest" description="Disordered" evidence="1">
    <location>
        <begin position="283"/>
        <end position="305"/>
    </location>
</feature>
<dbReference type="Proteomes" id="UP000247409">
    <property type="component" value="Unassembled WGS sequence"/>
</dbReference>
<dbReference type="Pfam" id="PF03134">
    <property type="entry name" value="TB2_DP1_HVA22"/>
    <property type="match status" value="1"/>
</dbReference>
<feature type="compositionally biased region" description="Polar residues" evidence="1">
    <location>
        <begin position="46"/>
        <end position="64"/>
    </location>
</feature>
<keyword evidence="2" id="KW-0812">Transmembrane</keyword>
<dbReference type="InterPro" id="IPR004345">
    <property type="entry name" value="TB2_DP1_HVA22"/>
</dbReference>
<feature type="region of interest" description="Disordered" evidence="1">
    <location>
        <begin position="32"/>
        <end position="83"/>
    </location>
</feature>
<proteinExistence type="predicted"/>
<dbReference type="EMBL" id="NBIV01000007">
    <property type="protein sequence ID" value="PXF49237.1"/>
    <property type="molecule type" value="Genomic_DNA"/>
</dbReference>